<keyword evidence="3" id="KW-1185">Reference proteome</keyword>
<evidence type="ECO:0000313" key="2">
    <source>
        <dbReference type="EMBL" id="GFS12097.1"/>
    </source>
</evidence>
<gene>
    <name evidence="2" type="ORF">ElyMa_006688500</name>
</gene>
<comment type="caution">
    <text evidence="2">The sequence shown here is derived from an EMBL/GenBank/DDBJ whole genome shotgun (WGS) entry which is preliminary data.</text>
</comment>
<sequence length="95" mass="10743">MNSRTGKASGAMARLTKRVKGRTPCSPPRQDQSVLSVRAEHISIGWQETPDAQQESRLNTFHPRCLRRILVYHGRTNFPTKSSWKGQKHPAGFLC</sequence>
<organism evidence="2 3">
    <name type="scientific">Elysia marginata</name>
    <dbReference type="NCBI Taxonomy" id="1093978"/>
    <lineage>
        <taxon>Eukaryota</taxon>
        <taxon>Metazoa</taxon>
        <taxon>Spiralia</taxon>
        <taxon>Lophotrochozoa</taxon>
        <taxon>Mollusca</taxon>
        <taxon>Gastropoda</taxon>
        <taxon>Heterobranchia</taxon>
        <taxon>Euthyneura</taxon>
        <taxon>Panpulmonata</taxon>
        <taxon>Sacoglossa</taxon>
        <taxon>Placobranchoidea</taxon>
        <taxon>Plakobranchidae</taxon>
        <taxon>Elysia</taxon>
    </lineage>
</organism>
<accession>A0AAV4IS56</accession>
<feature type="region of interest" description="Disordered" evidence="1">
    <location>
        <begin position="1"/>
        <end position="34"/>
    </location>
</feature>
<dbReference type="AlphaFoldDB" id="A0AAV4IS56"/>
<evidence type="ECO:0000313" key="3">
    <source>
        <dbReference type="Proteomes" id="UP000762676"/>
    </source>
</evidence>
<reference evidence="2 3" key="1">
    <citation type="journal article" date="2021" name="Elife">
        <title>Chloroplast acquisition without the gene transfer in kleptoplastic sea slugs, Plakobranchus ocellatus.</title>
        <authorList>
            <person name="Maeda T."/>
            <person name="Takahashi S."/>
            <person name="Yoshida T."/>
            <person name="Shimamura S."/>
            <person name="Takaki Y."/>
            <person name="Nagai Y."/>
            <person name="Toyoda A."/>
            <person name="Suzuki Y."/>
            <person name="Arimoto A."/>
            <person name="Ishii H."/>
            <person name="Satoh N."/>
            <person name="Nishiyama T."/>
            <person name="Hasebe M."/>
            <person name="Maruyama T."/>
            <person name="Minagawa J."/>
            <person name="Obokata J."/>
            <person name="Shigenobu S."/>
        </authorList>
    </citation>
    <scope>NUCLEOTIDE SEQUENCE [LARGE SCALE GENOMIC DNA]</scope>
</reference>
<name>A0AAV4IS56_9GAST</name>
<dbReference type="EMBL" id="BMAT01013394">
    <property type="protein sequence ID" value="GFS12097.1"/>
    <property type="molecule type" value="Genomic_DNA"/>
</dbReference>
<dbReference type="Proteomes" id="UP000762676">
    <property type="component" value="Unassembled WGS sequence"/>
</dbReference>
<protein>
    <submittedName>
        <fullName evidence="2">Uncharacterized protein</fullName>
    </submittedName>
</protein>
<proteinExistence type="predicted"/>
<evidence type="ECO:0000256" key="1">
    <source>
        <dbReference type="SAM" id="MobiDB-lite"/>
    </source>
</evidence>